<proteinExistence type="predicted"/>
<keyword evidence="3" id="KW-1185">Reference proteome</keyword>
<feature type="region of interest" description="Disordered" evidence="1">
    <location>
        <begin position="156"/>
        <end position="181"/>
    </location>
</feature>
<sequence>MKYYKDISKLKLPFNGMKSLERRIREKLTTFNQNHIVKSSAAYNCDENEVILSIGDVSNKKEKVKKVKKIGPRPVTIMSKKYPVKKNSDIVKLEINSSPRTPLIDGCLKPEPGKVKVVKKQRVNKRKTQLTKMAPNFPTQSPEFCVVKDFNEDNQKLNNTKKGSRTITLSGPPAKLEGNPNSDRINITDEDVDFFMFVTPYVMPPEILNSILDKKEK</sequence>
<feature type="compositionally biased region" description="Polar residues" evidence="1">
    <location>
        <begin position="156"/>
        <end position="169"/>
    </location>
</feature>
<reference evidence="2 3" key="1">
    <citation type="submission" date="2024-04" db="EMBL/GenBank/DDBJ databases">
        <title>Tritrichomonas musculus Genome.</title>
        <authorList>
            <person name="Alves-Ferreira E."/>
            <person name="Grigg M."/>
            <person name="Lorenzi H."/>
            <person name="Galac M."/>
        </authorList>
    </citation>
    <scope>NUCLEOTIDE SEQUENCE [LARGE SCALE GENOMIC DNA]</scope>
    <source>
        <strain evidence="2 3">EAF2021</strain>
    </source>
</reference>
<evidence type="ECO:0000313" key="3">
    <source>
        <dbReference type="Proteomes" id="UP001470230"/>
    </source>
</evidence>
<name>A0ABR2HCM4_9EUKA</name>
<evidence type="ECO:0000313" key="2">
    <source>
        <dbReference type="EMBL" id="KAK8844452.1"/>
    </source>
</evidence>
<dbReference type="Proteomes" id="UP001470230">
    <property type="component" value="Unassembled WGS sequence"/>
</dbReference>
<gene>
    <name evidence="2" type="ORF">M9Y10_024310</name>
</gene>
<dbReference type="EMBL" id="JAPFFF010000032">
    <property type="protein sequence ID" value="KAK8844452.1"/>
    <property type="molecule type" value="Genomic_DNA"/>
</dbReference>
<protein>
    <submittedName>
        <fullName evidence="2">Uncharacterized protein</fullName>
    </submittedName>
</protein>
<accession>A0ABR2HCM4</accession>
<evidence type="ECO:0000256" key="1">
    <source>
        <dbReference type="SAM" id="MobiDB-lite"/>
    </source>
</evidence>
<organism evidence="2 3">
    <name type="scientific">Tritrichomonas musculus</name>
    <dbReference type="NCBI Taxonomy" id="1915356"/>
    <lineage>
        <taxon>Eukaryota</taxon>
        <taxon>Metamonada</taxon>
        <taxon>Parabasalia</taxon>
        <taxon>Tritrichomonadida</taxon>
        <taxon>Tritrichomonadidae</taxon>
        <taxon>Tritrichomonas</taxon>
    </lineage>
</organism>
<comment type="caution">
    <text evidence="2">The sequence shown here is derived from an EMBL/GenBank/DDBJ whole genome shotgun (WGS) entry which is preliminary data.</text>
</comment>